<feature type="domain" description="Thiolase C-terminal" evidence="12">
    <location>
        <begin position="283"/>
        <end position="405"/>
    </location>
</feature>
<dbReference type="PROSITE" id="PS00098">
    <property type="entry name" value="THIOLASE_1"/>
    <property type="match status" value="1"/>
</dbReference>
<evidence type="ECO:0000256" key="7">
    <source>
        <dbReference type="ARBA" id="ARBA00024073"/>
    </source>
</evidence>
<comment type="pathway">
    <text evidence="2">Lipid metabolism; fatty acid metabolism.</text>
</comment>
<reference evidence="13" key="1">
    <citation type="journal article" date="2023" name="Genome Biol. Evol.">
        <title>First Whole Genome Sequence and Flow Cytometry Genome Size Data for the Lichen-Forming Fungus Ramalina farinacea (Ascomycota).</title>
        <authorList>
            <person name="Llewellyn T."/>
            <person name="Mian S."/>
            <person name="Hill R."/>
            <person name="Leitch I.J."/>
            <person name="Gaya E."/>
        </authorList>
    </citation>
    <scope>NUCLEOTIDE SEQUENCE</scope>
    <source>
        <strain evidence="13">LIQ254RAFAR</strain>
    </source>
</reference>
<feature type="domain" description="Thiolase N-terminal" evidence="11">
    <location>
        <begin position="20"/>
        <end position="274"/>
    </location>
</feature>
<dbReference type="EC" id="2.3.1.16" evidence="7"/>
<dbReference type="GO" id="GO:0005777">
    <property type="term" value="C:peroxisome"/>
    <property type="evidence" value="ECO:0007669"/>
    <property type="project" value="TreeGrafter"/>
</dbReference>
<keyword evidence="6 10" id="KW-0012">Acyltransferase</keyword>
<dbReference type="GO" id="GO:0010124">
    <property type="term" value="P:phenylacetate catabolic process"/>
    <property type="evidence" value="ECO:0007669"/>
    <property type="project" value="TreeGrafter"/>
</dbReference>
<protein>
    <recommendedName>
        <fullName evidence="7">acetyl-CoA C-acyltransferase</fullName>
        <ecNumber evidence="7">2.3.1.16</ecNumber>
    </recommendedName>
</protein>
<dbReference type="PANTHER" id="PTHR43853">
    <property type="entry name" value="3-KETOACYL-COA THIOLASE, PEROXISOMAL"/>
    <property type="match status" value="1"/>
</dbReference>
<evidence type="ECO:0000256" key="1">
    <source>
        <dbReference type="ARBA" id="ARBA00001958"/>
    </source>
</evidence>
<dbReference type="InterPro" id="IPR020613">
    <property type="entry name" value="Thiolase_CS"/>
</dbReference>
<dbReference type="PIRSF" id="PIRSF000429">
    <property type="entry name" value="Ac-CoA_Ac_transf"/>
    <property type="match status" value="1"/>
</dbReference>
<dbReference type="InterPro" id="IPR020617">
    <property type="entry name" value="Thiolase_C"/>
</dbReference>
<gene>
    <name evidence="13" type="ORF">OHK93_008307</name>
</gene>
<dbReference type="GO" id="GO:0003988">
    <property type="term" value="F:acetyl-CoA C-acyltransferase activity"/>
    <property type="evidence" value="ECO:0007669"/>
    <property type="project" value="UniProtKB-EC"/>
</dbReference>
<proteinExistence type="inferred from homology"/>
<comment type="catalytic activity">
    <reaction evidence="8">
        <text>an acyl-CoA + acetyl-CoA = a 3-oxoacyl-CoA + CoA</text>
        <dbReference type="Rhea" id="RHEA:21564"/>
        <dbReference type="ChEBI" id="CHEBI:57287"/>
        <dbReference type="ChEBI" id="CHEBI:57288"/>
        <dbReference type="ChEBI" id="CHEBI:58342"/>
        <dbReference type="ChEBI" id="CHEBI:90726"/>
        <dbReference type="EC" id="2.3.1.16"/>
    </reaction>
</comment>
<evidence type="ECO:0000259" key="12">
    <source>
        <dbReference type="Pfam" id="PF02803"/>
    </source>
</evidence>
<dbReference type="InterPro" id="IPR020610">
    <property type="entry name" value="Thiolase_AS"/>
</dbReference>
<name>A0AA43TWE9_9LECA</name>
<dbReference type="InterPro" id="IPR002155">
    <property type="entry name" value="Thiolase"/>
</dbReference>
<evidence type="ECO:0000256" key="4">
    <source>
        <dbReference type="ARBA" id="ARBA00022679"/>
    </source>
</evidence>
<feature type="active site" description="Acyl-thioester intermediate" evidence="9">
    <location>
        <position position="105"/>
    </location>
</feature>
<dbReference type="AlphaFoldDB" id="A0AA43TWE9"/>
<comment type="similarity">
    <text evidence="3 10">Belongs to the thiolase-like superfamily. Thiolase family.</text>
</comment>
<dbReference type="Pfam" id="PF02803">
    <property type="entry name" value="Thiolase_C"/>
    <property type="match status" value="1"/>
</dbReference>
<accession>A0AA43TWE9</accession>
<keyword evidence="5" id="KW-0630">Potassium</keyword>
<comment type="cofactor">
    <cofactor evidence="1">
        <name>K(+)</name>
        <dbReference type="ChEBI" id="CHEBI:29103"/>
    </cofactor>
</comment>
<organism evidence="13 14">
    <name type="scientific">Ramalina farinacea</name>
    <dbReference type="NCBI Taxonomy" id="258253"/>
    <lineage>
        <taxon>Eukaryota</taxon>
        <taxon>Fungi</taxon>
        <taxon>Dikarya</taxon>
        <taxon>Ascomycota</taxon>
        <taxon>Pezizomycotina</taxon>
        <taxon>Lecanoromycetes</taxon>
        <taxon>OSLEUM clade</taxon>
        <taxon>Lecanoromycetidae</taxon>
        <taxon>Lecanorales</taxon>
        <taxon>Lecanorineae</taxon>
        <taxon>Ramalinaceae</taxon>
        <taxon>Ramalina</taxon>
    </lineage>
</organism>
<dbReference type="InterPro" id="IPR016039">
    <property type="entry name" value="Thiolase-like"/>
</dbReference>
<evidence type="ECO:0000259" key="11">
    <source>
        <dbReference type="Pfam" id="PF00108"/>
    </source>
</evidence>
<dbReference type="PANTHER" id="PTHR43853:SF5">
    <property type="entry name" value="ACETYL-COA C-ACETYLTRANSFERASE"/>
    <property type="match status" value="1"/>
</dbReference>
<dbReference type="GO" id="GO:0006635">
    <property type="term" value="P:fatty acid beta-oxidation"/>
    <property type="evidence" value="ECO:0007669"/>
    <property type="project" value="TreeGrafter"/>
</dbReference>
<comment type="caution">
    <text evidence="13">The sequence shown here is derived from an EMBL/GenBank/DDBJ whole genome shotgun (WGS) entry which is preliminary data.</text>
</comment>
<dbReference type="InterPro" id="IPR020615">
    <property type="entry name" value="Thiolase_acyl_enz_int_AS"/>
</dbReference>
<dbReference type="PROSITE" id="PS00737">
    <property type="entry name" value="THIOLASE_2"/>
    <property type="match status" value="1"/>
</dbReference>
<dbReference type="NCBIfam" id="TIGR01930">
    <property type="entry name" value="AcCoA-C-Actrans"/>
    <property type="match status" value="1"/>
</dbReference>
<dbReference type="Gene3D" id="3.40.47.10">
    <property type="match status" value="2"/>
</dbReference>
<evidence type="ECO:0000256" key="3">
    <source>
        <dbReference type="ARBA" id="ARBA00010982"/>
    </source>
</evidence>
<evidence type="ECO:0000313" key="14">
    <source>
        <dbReference type="Proteomes" id="UP001161017"/>
    </source>
</evidence>
<evidence type="ECO:0000256" key="2">
    <source>
        <dbReference type="ARBA" id="ARBA00004872"/>
    </source>
</evidence>
<keyword evidence="4 10" id="KW-0808">Transferase</keyword>
<feature type="active site" description="Proton acceptor" evidence="9">
    <location>
        <position position="393"/>
    </location>
</feature>
<evidence type="ECO:0000256" key="5">
    <source>
        <dbReference type="ARBA" id="ARBA00022958"/>
    </source>
</evidence>
<dbReference type="InterPro" id="IPR020616">
    <property type="entry name" value="Thiolase_N"/>
</dbReference>
<dbReference type="Pfam" id="PF00108">
    <property type="entry name" value="Thiolase_N"/>
    <property type="match status" value="1"/>
</dbReference>
<keyword evidence="14" id="KW-1185">Reference proteome</keyword>
<sequence length="407" mass="42907">MRLTAPSLKQILTKSPNDIVLLSYHRTPFTRAYKGGLSNAYPEQLLAAVLRATLHHNPSLSPSQIQDISIGTVLTPLGGSKVARMAAAHVGFPVSTSVHTVNRACASSVQSLTSIADSIAVGRIDVGIAGGMESMTRNYGSKAIPTELWPDLKSSEIKEARDCISSMGITSENVARRYGVGRREQDEFAVRSHRRAAQAQKKGLGKREIVAVEVEDVDDRGTMTVVDKDHGIRPNSSVKALAELPPAFDEEGTTTAGNSSLMSDGASAILLARRSTAMELGLRPTARFVASSVVGVPPDEMGVGPAYAVPRLLQQTGLQMKDVAVWEINEAFASQAVYCIRELGLEKALEEGKVNPRGGSIALGHPLGATGARLVGGLVGELEEGEIGVATLCVGTGMGMAACVVKE</sequence>
<evidence type="ECO:0000256" key="8">
    <source>
        <dbReference type="ARBA" id="ARBA00047605"/>
    </source>
</evidence>
<dbReference type="InterPro" id="IPR050215">
    <property type="entry name" value="Thiolase-like_sf_Thiolase"/>
</dbReference>
<dbReference type="SUPFAM" id="SSF53901">
    <property type="entry name" value="Thiolase-like"/>
    <property type="match status" value="2"/>
</dbReference>
<feature type="active site" description="Proton acceptor" evidence="9">
    <location>
        <position position="365"/>
    </location>
</feature>
<dbReference type="EMBL" id="JAPUFD010000008">
    <property type="protein sequence ID" value="MDI1489030.1"/>
    <property type="molecule type" value="Genomic_DNA"/>
</dbReference>
<evidence type="ECO:0000256" key="6">
    <source>
        <dbReference type="ARBA" id="ARBA00023315"/>
    </source>
</evidence>
<evidence type="ECO:0000256" key="9">
    <source>
        <dbReference type="PIRSR" id="PIRSR000429-1"/>
    </source>
</evidence>
<dbReference type="CDD" id="cd00751">
    <property type="entry name" value="thiolase"/>
    <property type="match status" value="1"/>
</dbReference>
<evidence type="ECO:0000256" key="10">
    <source>
        <dbReference type="RuleBase" id="RU003557"/>
    </source>
</evidence>
<evidence type="ECO:0000313" key="13">
    <source>
        <dbReference type="EMBL" id="MDI1489030.1"/>
    </source>
</evidence>
<dbReference type="PROSITE" id="PS00099">
    <property type="entry name" value="THIOLASE_3"/>
    <property type="match status" value="1"/>
</dbReference>
<dbReference type="Proteomes" id="UP001161017">
    <property type="component" value="Unassembled WGS sequence"/>
</dbReference>